<dbReference type="SMART" id="SM00388">
    <property type="entry name" value="HisKA"/>
    <property type="match status" value="1"/>
</dbReference>
<evidence type="ECO:0000256" key="1">
    <source>
        <dbReference type="ARBA" id="ARBA00000085"/>
    </source>
</evidence>
<comment type="catalytic activity">
    <reaction evidence="1">
        <text>ATP + protein L-histidine = ADP + protein N-phospho-L-histidine.</text>
        <dbReference type="EC" id="2.7.13.3"/>
    </reaction>
</comment>
<evidence type="ECO:0000259" key="10">
    <source>
        <dbReference type="PROSITE" id="PS50109"/>
    </source>
</evidence>
<feature type="transmembrane region" description="Helical" evidence="9">
    <location>
        <begin position="122"/>
        <end position="155"/>
    </location>
</feature>
<dbReference type="SUPFAM" id="SSF55874">
    <property type="entry name" value="ATPase domain of HSP90 chaperone/DNA topoisomerase II/histidine kinase"/>
    <property type="match status" value="1"/>
</dbReference>
<evidence type="ECO:0000256" key="4">
    <source>
        <dbReference type="ARBA" id="ARBA00022679"/>
    </source>
</evidence>
<dbReference type="Pfam" id="PF02518">
    <property type="entry name" value="HATPase_c"/>
    <property type="match status" value="1"/>
</dbReference>
<evidence type="ECO:0000256" key="9">
    <source>
        <dbReference type="SAM" id="Phobius"/>
    </source>
</evidence>
<dbReference type="NCBIfam" id="TIGR00229">
    <property type="entry name" value="sensory_box"/>
    <property type="match status" value="1"/>
</dbReference>
<evidence type="ECO:0000256" key="3">
    <source>
        <dbReference type="ARBA" id="ARBA00022553"/>
    </source>
</evidence>
<feature type="transmembrane region" description="Helical" evidence="9">
    <location>
        <begin position="25"/>
        <end position="43"/>
    </location>
</feature>
<name>A0ABS1GG44_9AQUI</name>
<feature type="transmembrane region" description="Helical" evidence="9">
    <location>
        <begin position="73"/>
        <end position="91"/>
    </location>
</feature>
<evidence type="ECO:0000256" key="8">
    <source>
        <dbReference type="ARBA" id="ARBA00023012"/>
    </source>
</evidence>
<dbReference type="Gene3D" id="3.30.450.20">
    <property type="entry name" value="PAS domain"/>
    <property type="match status" value="1"/>
</dbReference>
<dbReference type="Gene3D" id="1.10.287.130">
    <property type="match status" value="1"/>
</dbReference>
<dbReference type="RefSeq" id="WP_200673294.1">
    <property type="nucleotide sequence ID" value="NZ_JAACYA010000001.1"/>
</dbReference>
<dbReference type="PRINTS" id="PR00344">
    <property type="entry name" value="BCTRLSENSOR"/>
</dbReference>
<keyword evidence="6" id="KW-0418">Kinase</keyword>
<dbReference type="CDD" id="cd00082">
    <property type="entry name" value="HisKA"/>
    <property type="match status" value="1"/>
</dbReference>
<evidence type="ECO:0000313" key="12">
    <source>
        <dbReference type="Proteomes" id="UP000772812"/>
    </source>
</evidence>
<dbReference type="InterPro" id="IPR003661">
    <property type="entry name" value="HisK_dim/P_dom"/>
</dbReference>
<dbReference type="Gene3D" id="3.30.565.10">
    <property type="entry name" value="Histidine kinase-like ATPase, C-terminal domain"/>
    <property type="match status" value="1"/>
</dbReference>
<gene>
    <name evidence="11" type="ORF">GWK41_02275</name>
</gene>
<keyword evidence="9" id="KW-1133">Transmembrane helix</keyword>
<dbReference type="InterPro" id="IPR029016">
    <property type="entry name" value="GAF-like_dom_sf"/>
</dbReference>
<dbReference type="InterPro" id="IPR000014">
    <property type="entry name" value="PAS"/>
</dbReference>
<accession>A0ABS1GG44</accession>
<dbReference type="SMART" id="SM00387">
    <property type="entry name" value="HATPase_c"/>
    <property type="match status" value="1"/>
</dbReference>
<protein>
    <recommendedName>
        <fullName evidence="2">histidine kinase</fullName>
        <ecNumber evidence="2">2.7.13.3</ecNumber>
    </recommendedName>
</protein>
<evidence type="ECO:0000256" key="5">
    <source>
        <dbReference type="ARBA" id="ARBA00022741"/>
    </source>
</evidence>
<dbReference type="Gene3D" id="3.30.450.40">
    <property type="match status" value="1"/>
</dbReference>
<feature type="domain" description="Histidine kinase" evidence="10">
    <location>
        <begin position="465"/>
        <end position="673"/>
    </location>
</feature>
<organism evidence="11 12">
    <name type="scientific">Persephonella atlantica</name>
    <dbReference type="NCBI Taxonomy" id="2699429"/>
    <lineage>
        <taxon>Bacteria</taxon>
        <taxon>Pseudomonadati</taxon>
        <taxon>Aquificota</taxon>
        <taxon>Aquificia</taxon>
        <taxon>Aquificales</taxon>
        <taxon>Hydrogenothermaceae</taxon>
        <taxon>Persephonella</taxon>
    </lineage>
</organism>
<keyword evidence="3" id="KW-0597">Phosphoprotein</keyword>
<evidence type="ECO:0000256" key="6">
    <source>
        <dbReference type="ARBA" id="ARBA00022777"/>
    </source>
</evidence>
<dbReference type="PANTHER" id="PTHR43065">
    <property type="entry name" value="SENSOR HISTIDINE KINASE"/>
    <property type="match status" value="1"/>
</dbReference>
<dbReference type="InterPro" id="IPR003594">
    <property type="entry name" value="HATPase_dom"/>
</dbReference>
<reference evidence="11 12" key="1">
    <citation type="journal article" date="2021" name="Syst. Appl. Microbiol.">
        <title>Persephonella atlantica sp. nov.: How to adapt to physico-chemical gradients in high temperature hydrothermal habitats.</title>
        <authorList>
            <person name="Francois D.X."/>
            <person name="Godfroy A."/>
            <person name="Mathien C."/>
            <person name="Aube J."/>
            <person name="Cathalot C."/>
            <person name="Lesongeur F."/>
            <person name="L'Haridon S."/>
            <person name="Philippon X."/>
            <person name="Roussel E.G."/>
        </authorList>
    </citation>
    <scope>NUCLEOTIDE SEQUENCE [LARGE SCALE GENOMIC DNA]</scope>
    <source>
        <strain evidence="11 12">MO1340</strain>
    </source>
</reference>
<dbReference type="InterPro" id="IPR036097">
    <property type="entry name" value="HisK_dim/P_sf"/>
</dbReference>
<dbReference type="SUPFAM" id="SSF55785">
    <property type="entry name" value="PYP-like sensor domain (PAS domain)"/>
    <property type="match status" value="1"/>
</dbReference>
<keyword evidence="9" id="KW-0472">Membrane</keyword>
<keyword evidence="9" id="KW-0812">Transmembrane</keyword>
<dbReference type="Proteomes" id="UP000772812">
    <property type="component" value="Unassembled WGS sequence"/>
</dbReference>
<dbReference type="Pfam" id="PF13188">
    <property type="entry name" value="PAS_8"/>
    <property type="match status" value="1"/>
</dbReference>
<dbReference type="InterPro" id="IPR035965">
    <property type="entry name" value="PAS-like_dom_sf"/>
</dbReference>
<sequence length="674" mass="77224">MYALIFSWLIYIVGAYLLEKDLKKILYPAGAVFFLVVYAVGVYLSDSTFLDGLVIIYLMFIFLHASRELQQRLRVITVTLFVFLFLTYLLLASYKVQYYETVIPISSLLLLLRQYRANTEILLWAGIILTALTLYFININLFFYINIAFVLFFMAETINEHHVEMDKEKKRYRDFVSRAINSEFQKRYAEIDDELKITYKKLKEIFKLSNYTLFPSDIEDIAERVVEGLHNLGYSGVVLYVNVGGNNIFKKSGFFPNLKSYLTEKFEKLNKITISEDEKSIFLPLISDKEKIGVLGVYKKEGATSKEIEYLSTYANSVAISITKTIYFKEINKLQQLLEKTFESVDIGIAIINREFQIERANRALKELTGFQSSNNIFDAIPEIEPLKKELQSVIEEKKVFDTVLSSIHRKGFIYRIKALPLISSNSSDADKIVLVIEDITEKEKLEAQLLETEKHAVIGKMAAGLSHDIKNPLAAISASAFAIKKKGERLKDNRIIELAEKIEKNSSRAADIINRLLNYAKPSYYRSEKVNLREVILSSIDFSIPDSRKKDIKVYKRLRSDIFTYGDKNALQQVFINLIINAVEAMNNRGRIDIKLTKNGNYAAISIKDYGPGIPEKMVEEIFDPFFTTKEKGTGLGLSVVSRIVKDHHGKIEVHSKEGEGTEFIIKLPLMED</sequence>
<dbReference type="InterPro" id="IPR036890">
    <property type="entry name" value="HATPase_C_sf"/>
</dbReference>
<dbReference type="PANTHER" id="PTHR43065:SF10">
    <property type="entry name" value="PEROXIDE STRESS-ACTIVATED HISTIDINE KINASE MAK3"/>
    <property type="match status" value="1"/>
</dbReference>
<evidence type="ECO:0000313" key="11">
    <source>
        <dbReference type="EMBL" id="MBK3331893.1"/>
    </source>
</evidence>
<evidence type="ECO:0000256" key="2">
    <source>
        <dbReference type="ARBA" id="ARBA00012438"/>
    </source>
</evidence>
<keyword evidence="12" id="KW-1185">Reference proteome</keyword>
<feature type="transmembrane region" description="Helical" evidence="9">
    <location>
        <begin position="97"/>
        <end position="115"/>
    </location>
</feature>
<dbReference type="SUPFAM" id="SSF55781">
    <property type="entry name" value="GAF domain-like"/>
    <property type="match status" value="1"/>
</dbReference>
<dbReference type="SUPFAM" id="SSF47384">
    <property type="entry name" value="Homodimeric domain of signal transducing histidine kinase"/>
    <property type="match status" value="1"/>
</dbReference>
<dbReference type="InterPro" id="IPR005467">
    <property type="entry name" value="His_kinase_dom"/>
</dbReference>
<dbReference type="InterPro" id="IPR004358">
    <property type="entry name" value="Sig_transdc_His_kin-like_C"/>
</dbReference>
<dbReference type="Pfam" id="PF00512">
    <property type="entry name" value="HisKA"/>
    <property type="match status" value="1"/>
</dbReference>
<keyword evidence="7" id="KW-0067">ATP-binding</keyword>
<evidence type="ECO:0000256" key="7">
    <source>
        <dbReference type="ARBA" id="ARBA00022840"/>
    </source>
</evidence>
<dbReference type="EMBL" id="JAACYA010000001">
    <property type="protein sequence ID" value="MBK3331893.1"/>
    <property type="molecule type" value="Genomic_DNA"/>
</dbReference>
<proteinExistence type="predicted"/>
<feature type="transmembrane region" description="Helical" evidence="9">
    <location>
        <begin position="49"/>
        <end position="66"/>
    </location>
</feature>
<keyword evidence="5" id="KW-0547">Nucleotide-binding</keyword>
<comment type="caution">
    <text evidence="11">The sequence shown here is derived from an EMBL/GenBank/DDBJ whole genome shotgun (WGS) entry which is preliminary data.</text>
</comment>
<keyword evidence="8" id="KW-0902">Two-component regulatory system</keyword>
<dbReference type="PROSITE" id="PS50109">
    <property type="entry name" value="HIS_KIN"/>
    <property type="match status" value="1"/>
</dbReference>
<dbReference type="EC" id="2.7.13.3" evidence="2"/>
<keyword evidence="4" id="KW-0808">Transferase</keyword>